<keyword evidence="5" id="KW-0441">Lipid A biosynthesis</keyword>
<name>A0ABU1AM90_9BACT</name>
<dbReference type="EC" id="2.4.1.182" evidence="2 10"/>
<evidence type="ECO:0000256" key="7">
    <source>
        <dbReference type="ARBA" id="ARBA00022679"/>
    </source>
</evidence>
<keyword evidence="8" id="KW-0443">Lipid metabolism</keyword>
<evidence type="ECO:0000256" key="2">
    <source>
        <dbReference type="ARBA" id="ARBA00012687"/>
    </source>
</evidence>
<keyword evidence="13" id="KW-1185">Reference proteome</keyword>
<keyword evidence="7 12" id="KW-0808">Transferase</keyword>
<evidence type="ECO:0000313" key="12">
    <source>
        <dbReference type="EMBL" id="MDQ8195901.1"/>
    </source>
</evidence>
<dbReference type="SUPFAM" id="SSF53756">
    <property type="entry name" value="UDP-Glycosyltransferase/glycogen phosphorylase"/>
    <property type="match status" value="1"/>
</dbReference>
<dbReference type="EMBL" id="JARXIC010000037">
    <property type="protein sequence ID" value="MDQ8195901.1"/>
    <property type="molecule type" value="Genomic_DNA"/>
</dbReference>
<proteinExistence type="predicted"/>
<evidence type="ECO:0000256" key="4">
    <source>
        <dbReference type="ARBA" id="ARBA00022516"/>
    </source>
</evidence>
<organism evidence="12 13">
    <name type="scientific">Thalassobacterium sedimentorum</name>
    <dbReference type="NCBI Taxonomy" id="3041258"/>
    <lineage>
        <taxon>Bacteria</taxon>
        <taxon>Pseudomonadati</taxon>
        <taxon>Verrucomicrobiota</taxon>
        <taxon>Opitutia</taxon>
        <taxon>Puniceicoccales</taxon>
        <taxon>Coraliomargaritaceae</taxon>
        <taxon>Thalassobacterium</taxon>
    </lineage>
</organism>
<dbReference type="Proteomes" id="UP001243717">
    <property type="component" value="Unassembled WGS sequence"/>
</dbReference>
<keyword evidence="6 12" id="KW-0328">Glycosyltransferase</keyword>
<dbReference type="PANTHER" id="PTHR30372">
    <property type="entry name" value="LIPID-A-DISACCHARIDE SYNTHASE"/>
    <property type="match status" value="1"/>
</dbReference>
<evidence type="ECO:0000256" key="8">
    <source>
        <dbReference type="ARBA" id="ARBA00023098"/>
    </source>
</evidence>
<evidence type="ECO:0000256" key="11">
    <source>
        <dbReference type="SAM" id="Coils"/>
    </source>
</evidence>
<evidence type="ECO:0000256" key="5">
    <source>
        <dbReference type="ARBA" id="ARBA00022556"/>
    </source>
</evidence>
<reference evidence="12 13" key="1">
    <citation type="submission" date="2023-04" db="EMBL/GenBank/DDBJ databases">
        <title>A novel bacteria isolated from coastal sediment.</title>
        <authorList>
            <person name="Liu X.-J."/>
            <person name="Du Z.-J."/>
        </authorList>
    </citation>
    <scope>NUCLEOTIDE SEQUENCE [LARGE SCALE GENOMIC DNA]</scope>
    <source>
        <strain evidence="12 13">SDUM461004</strain>
    </source>
</reference>
<dbReference type="Pfam" id="PF02684">
    <property type="entry name" value="LpxB"/>
    <property type="match status" value="1"/>
</dbReference>
<gene>
    <name evidence="12" type="primary">lpxB</name>
    <name evidence="12" type="ORF">QEH59_15815</name>
</gene>
<sequence>MSNPLPATTGFPAPINGQPDLLIIAGEHSGDEHAAQLLTDLRRQQPELKVACLGGVELQAAGAQLLYDLTTVSIVGFVEVVRHYNFFKGLFDRTLEWIERYQPKHICFVDYPGFNLRLADQLAQRGLSRKGGGSIGLSYYIGPQVWAWKAKRRFKMADLIDRLGVIFPFEVDCFADTELPTEFVGHPFVRKTWQAPFRYDASAPVLLLPGSRTAAVGRIFPLLLAGFRQARDSHPDLQATVVYPSEQIRVQLEAVLAAEPDLAAHIQLVANSQQSLPASAVLMSSGTMSLACALSAIPGAIAYRLNPMSYWIGRMLVKVKYIGIANLLLDRPLHPEFIQDAASASQLSRQLIRALEDLAAAEQAAAGAQELCELLHAGSDASAAVWLAQGLLES</sequence>
<dbReference type="RefSeq" id="WP_308986346.1">
    <property type="nucleotide sequence ID" value="NZ_JARXIC010000037.1"/>
</dbReference>
<comment type="caution">
    <text evidence="12">The sequence shown here is derived from an EMBL/GenBank/DDBJ whole genome shotgun (WGS) entry which is preliminary data.</text>
</comment>
<comment type="catalytic activity">
    <reaction evidence="9">
        <text>a lipid X + a UDP-2-N,3-O-bis[(3R)-3-hydroxyacyl]-alpha-D-glucosamine = a lipid A disaccharide + UDP + H(+)</text>
        <dbReference type="Rhea" id="RHEA:67828"/>
        <dbReference type="ChEBI" id="CHEBI:15378"/>
        <dbReference type="ChEBI" id="CHEBI:58223"/>
        <dbReference type="ChEBI" id="CHEBI:137748"/>
        <dbReference type="ChEBI" id="CHEBI:176338"/>
        <dbReference type="ChEBI" id="CHEBI:176343"/>
        <dbReference type="EC" id="2.4.1.182"/>
    </reaction>
</comment>
<dbReference type="InterPro" id="IPR003835">
    <property type="entry name" value="Glyco_trans_19"/>
</dbReference>
<evidence type="ECO:0000256" key="9">
    <source>
        <dbReference type="ARBA" id="ARBA00048975"/>
    </source>
</evidence>
<dbReference type="PANTHER" id="PTHR30372:SF4">
    <property type="entry name" value="LIPID-A-DISACCHARIDE SYNTHASE, MITOCHONDRIAL-RELATED"/>
    <property type="match status" value="1"/>
</dbReference>
<dbReference type="GO" id="GO:0008915">
    <property type="term" value="F:lipid-A-disaccharide synthase activity"/>
    <property type="evidence" value="ECO:0007669"/>
    <property type="project" value="UniProtKB-EC"/>
</dbReference>
<dbReference type="NCBIfam" id="TIGR00215">
    <property type="entry name" value="lpxB"/>
    <property type="match status" value="1"/>
</dbReference>
<protein>
    <recommendedName>
        <fullName evidence="3 10">Lipid-A-disaccharide synthase</fullName>
        <ecNumber evidence="2 10">2.4.1.182</ecNumber>
    </recommendedName>
</protein>
<evidence type="ECO:0000256" key="10">
    <source>
        <dbReference type="NCBIfam" id="TIGR00215"/>
    </source>
</evidence>
<evidence type="ECO:0000256" key="3">
    <source>
        <dbReference type="ARBA" id="ARBA00020902"/>
    </source>
</evidence>
<evidence type="ECO:0000256" key="1">
    <source>
        <dbReference type="ARBA" id="ARBA00002056"/>
    </source>
</evidence>
<evidence type="ECO:0000256" key="6">
    <source>
        <dbReference type="ARBA" id="ARBA00022676"/>
    </source>
</evidence>
<evidence type="ECO:0000313" key="13">
    <source>
        <dbReference type="Proteomes" id="UP001243717"/>
    </source>
</evidence>
<accession>A0ABU1AM90</accession>
<keyword evidence="4" id="KW-0444">Lipid biosynthesis</keyword>
<comment type="function">
    <text evidence="1">Condensation of UDP-2,3-diacylglucosamine and 2,3-diacylglucosamine-1-phosphate to form lipid A disaccharide, a precursor of lipid A, a phosphorylated glycolipid that anchors the lipopolysaccharide to the outer membrane of the cell.</text>
</comment>
<feature type="coiled-coil region" evidence="11">
    <location>
        <begin position="344"/>
        <end position="371"/>
    </location>
</feature>
<keyword evidence="11" id="KW-0175">Coiled coil</keyword>